<comment type="similarity">
    <text evidence="1">Belongs to the PI3/PI4-kinase family.</text>
</comment>
<evidence type="ECO:0000256" key="5">
    <source>
        <dbReference type="ARBA" id="ARBA00022741"/>
    </source>
</evidence>
<dbReference type="AlphaFoldDB" id="A0A392NQM5"/>
<sequence length="134" mass="15385">ALMYPLLVACKSISNLRKAAAQEVVDKVRQHSGALVDQAQLVSKELIRVAILWHELWHEALEEASRLYFGEHNIEGMLKVLEPLHEMLEEGAMKNNATIKERVFIEAYRQELLEAYDCCMNYKRTGKDAELTQV</sequence>
<dbReference type="EMBL" id="LXQA010048355">
    <property type="protein sequence ID" value="MCI02177.1"/>
    <property type="molecule type" value="Genomic_DNA"/>
</dbReference>
<reference evidence="11 12" key="1">
    <citation type="journal article" date="2018" name="Front. Plant Sci.">
        <title>Red Clover (Trifolium pratense) and Zigzag Clover (T. medium) - A Picture of Genomic Similarities and Differences.</title>
        <authorList>
            <person name="Dluhosova J."/>
            <person name="Istvanek J."/>
            <person name="Nedelnik J."/>
            <person name="Repkova J."/>
        </authorList>
    </citation>
    <scope>NUCLEOTIDE SEQUENCE [LARGE SCALE GENOMIC DNA]</scope>
    <source>
        <strain evidence="12">cv. 10/8</strain>
        <tissue evidence="11">Leaf</tissue>
    </source>
</reference>
<evidence type="ECO:0000256" key="9">
    <source>
        <dbReference type="ARBA" id="ARBA00048679"/>
    </source>
</evidence>
<dbReference type="InterPro" id="IPR050517">
    <property type="entry name" value="DDR_Repair_Kinase"/>
</dbReference>
<dbReference type="SUPFAM" id="SSF47212">
    <property type="entry name" value="FKBP12-rapamycin-binding domain of FKBP-rapamycin-associated protein (FRAP)"/>
    <property type="match status" value="1"/>
</dbReference>
<evidence type="ECO:0000256" key="3">
    <source>
        <dbReference type="ARBA" id="ARBA00022679"/>
    </source>
</evidence>
<dbReference type="SMART" id="SM01345">
    <property type="entry name" value="Rapamycin_bind"/>
    <property type="match status" value="1"/>
</dbReference>
<feature type="non-terminal residue" evidence="11">
    <location>
        <position position="1"/>
    </location>
</feature>
<proteinExistence type="inferred from homology"/>
<dbReference type="FunFam" id="1.20.120.150:FF:000001">
    <property type="entry name" value="Serine/threonine-protein kinase TOR"/>
    <property type="match status" value="1"/>
</dbReference>
<dbReference type="InterPro" id="IPR036738">
    <property type="entry name" value="FRB_sf"/>
</dbReference>
<evidence type="ECO:0000256" key="7">
    <source>
        <dbReference type="ARBA" id="ARBA00022840"/>
    </source>
</evidence>
<organism evidence="11 12">
    <name type="scientific">Trifolium medium</name>
    <dbReference type="NCBI Taxonomy" id="97028"/>
    <lineage>
        <taxon>Eukaryota</taxon>
        <taxon>Viridiplantae</taxon>
        <taxon>Streptophyta</taxon>
        <taxon>Embryophyta</taxon>
        <taxon>Tracheophyta</taxon>
        <taxon>Spermatophyta</taxon>
        <taxon>Magnoliopsida</taxon>
        <taxon>eudicotyledons</taxon>
        <taxon>Gunneridae</taxon>
        <taxon>Pentapetalae</taxon>
        <taxon>rosids</taxon>
        <taxon>fabids</taxon>
        <taxon>Fabales</taxon>
        <taxon>Fabaceae</taxon>
        <taxon>Papilionoideae</taxon>
        <taxon>50 kb inversion clade</taxon>
        <taxon>NPAAA clade</taxon>
        <taxon>Hologalegina</taxon>
        <taxon>IRL clade</taxon>
        <taxon>Trifolieae</taxon>
        <taxon>Trifolium</taxon>
    </lineage>
</organism>
<keyword evidence="3" id="KW-0808">Transferase</keyword>
<keyword evidence="12" id="KW-1185">Reference proteome</keyword>
<dbReference type="PANTHER" id="PTHR11139">
    <property type="entry name" value="ATAXIA TELANGIECTASIA MUTATED ATM -RELATED"/>
    <property type="match status" value="1"/>
</dbReference>
<evidence type="ECO:0000313" key="11">
    <source>
        <dbReference type="EMBL" id="MCI02177.1"/>
    </source>
</evidence>
<evidence type="ECO:0000259" key="10">
    <source>
        <dbReference type="Pfam" id="PF08771"/>
    </source>
</evidence>
<feature type="domain" description="FKBP12-rapamycin binding" evidence="10">
    <location>
        <begin position="45"/>
        <end position="133"/>
    </location>
</feature>
<dbReference type="GO" id="GO:0031929">
    <property type="term" value="P:TOR signaling"/>
    <property type="evidence" value="ECO:0007669"/>
    <property type="project" value="TreeGrafter"/>
</dbReference>
<comment type="catalytic activity">
    <reaction evidence="9">
        <text>L-seryl-[protein] + ATP = O-phospho-L-seryl-[protein] + ADP + H(+)</text>
        <dbReference type="Rhea" id="RHEA:17989"/>
        <dbReference type="Rhea" id="RHEA-COMP:9863"/>
        <dbReference type="Rhea" id="RHEA-COMP:11604"/>
        <dbReference type="ChEBI" id="CHEBI:15378"/>
        <dbReference type="ChEBI" id="CHEBI:29999"/>
        <dbReference type="ChEBI" id="CHEBI:30616"/>
        <dbReference type="ChEBI" id="CHEBI:83421"/>
        <dbReference type="ChEBI" id="CHEBI:456216"/>
        <dbReference type="EC" id="2.7.11.1"/>
    </reaction>
</comment>
<keyword evidence="4" id="KW-0677">Repeat</keyword>
<evidence type="ECO:0000256" key="4">
    <source>
        <dbReference type="ARBA" id="ARBA00022737"/>
    </source>
</evidence>
<dbReference type="GO" id="GO:0005634">
    <property type="term" value="C:nucleus"/>
    <property type="evidence" value="ECO:0007669"/>
    <property type="project" value="TreeGrafter"/>
</dbReference>
<dbReference type="GO" id="GO:0016242">
    <property type="term" value="P:negative regulation of macroautophagy"/>
    <property type="evidence" value="ECO:0007669"/>
    <property type="project" value="TreeGrafter"/>
</dbReference>
<dbReference type="Gene3D" id="1.20.120.150">
    <property type="entry name" value="FKBP12-rapamycin binding domain"/>
    <property type="match status" value="1"/>
</dbReference>
<evidence type="ECO:0000256" key="2">
    <source>
        <dbReference type="ARBA" id="ARBA00012513"/>
    </source>
</evidence>
<evidence type="ECO:0000256" key="8">
    <source>
        <dbReference type="ARBA" id="ARBA00047899"/>
    </source>
</evidence>
<dbReference type="GO" id="GO:0031931">
    <property type="term" value="C:TORC1 complex"/>
    <property type="evidence" value="ECO:0007669"/>
    <property type="project" value="TreeGrafter"/>
</dbReference>
<dbReference type="GO" id="GO:0005524">
    <property type="term" value="F:ATP binding"/>
    <property type="evidence" value="ECO:0007669"/>
    <property type="project" value="UniProtKB-KW"/>
</dbReference>
<dbReference type="Proteomes" id="UP000265520">
    <property type="component" value="Unassembled WGS sequence"/>
</dbReference>
<keyword evidence="6 11" id="KW-0418">Kinase</keyword>
<comment type="caution">
    <text evidence="11">The sequence shown here is derived from an EMBL/GenBank/DDBJ whole genome shotgun (WGS) entry which is preliminary data.</text>
</comment>
<dbReference type="GO" id="GO:0044877">
    <property type="term" value="F:protein-containing complex binding"/>
    <property type="evidence" value="ECO:0007669"/>
    <property type="project" value="InterPro"/>
</dbReference>
<protein>
    <recommendedName>
        <fullName evidence="2">non-specific serine/threonine protein kinase</fullName>
        <ecNumber evidence="2">2.7.11.1</ecNumber>
    </recommendedName>
</protein>
<keyword evidence="7" id="KW-0067">ATP-binding</keyword>
<dbReference type="GO" id="GO:0005737">
    <property type="term" value="C:cytoplasm"/>
    <property type="evidence" value="ECO:0007669"/>
    <property type="project" value="TreeGrafter"/>
</dbReference>
<dbReference type="PANTHER" id="PTHR11139:SF9">
    <property type="entry name" value="SERINE_THREONINE-PROTEIN KINASE MTOR"/>
    <property type="match status" value="1"/>
</dbReference>
<dbReference type="GO" id="GO:0004674">
    <property type="term" value="F:protein serine/threonine kinase activity"/>
    <property type="evidence" value="ECO:0007669"/>
    <property type="project" value="UniProtKB-EC"/>
</dbReference>
<evidence type="ECO:0000256" key="1">
    <source>
        <dbReference type="ARBA" id="ARBA00011031"/>
    </source>
</evidence>
<dbReference type="GO" id="GO:0031932">
    <property type="term" value="C:TORC2 complex"/>
    <property type="evidence" value="ECO:0007669"/>
    <property type="project" value="TreeGrafter"/>
</dbReference>
<dbReference type="EC" id="2.7.11.1" evidence="2"/>
<dbReference type="InterPro" id="IPR009076">
    <property type="entry name" value="FRB_dom"/>
</dbReference>
<evidence type="ECO:0000256" key="6">
    <source>
        <dbReference type="ARBA" id="ARBA00022777"/>
    </source>
</evidence>
<comment type="catalytic activity">
    <reaction evidence="8">
        <text>L-threonyl-[protein] + ATP = O-phospho-L-threonyl-[protein] + ADP + H(+)</text>
        <dbReference type="Rhea" id="RHEA:46608"/>
        <dbReference type="Rhea" id="RHEA-COMP:11060"/>
        <dbReference type="Rhea" id="RHEA-COMP:11605"/>
        <dbReference type="ChEBI" id="CHEBI:15378"/>
        <dbReference type="ChEBI" id="CHEBI:30013"/>
        <dbReference type="ChEBI" id="CHEBI:30616"/>
        <dbReference type="ChEBI" id="CHEBI:61977"/>
        <dbReference type="ChEBI" id="CHEBI:456216"/>
        <dbReference type="EC" id="2.7.11.1"/>
    </reaction>
</comment>
<accession>A0A392NQM5</accession>
<evidence type="ECO:0000313" key="12">
    <source>
        <dbReference type="Proteomes" id="UP000265520"/>
    </source>
</evidence>
<dbReference type="Pfam" id="PF08771">
    <property type="entry name" value="FRB_dom"/>
    <property type="match status" value="1"/>
</dbReference>
<keyword evidence="5" id="KW-0547">Nucleotide-binding</keyword>
<name>A0A392NQM5_9FABA</name>